<accession>A0A4Y2H6J4</accession>
<dbReference type="AlphaFoldDB" id="A0A4Y2H6J4"/>
<dbReference type="Proteomes" id="UP000499080">
    <property type="component" value="Unassembled WGS sequence"/>
</dbReference>
<dbReference type="EMBL" id="BGPR01257585">
    <property type="protein sequence ID" value="GBM61702.1"/>
    <property type="molecule type" value="Genomic_DNA"/>
</dbReference>
<sequence>MTCYLSAFQTNPFHPKVPLHSTKSRRTPSQSAGSHRASAPPRYSSTSSRSAKSGGRYGW</sequence>
<comment type="caution">
    <text evidence="3">The sequence shown here is derived from an EMBL/GenBank/DDBJ whole genome shotgun (WGS) entry which is preliminary data.</text>
</comment>
<name>A0A4Y2H6J4_ARAVE</name>
<evidence type="ECO:0000313" key="4">
    <source>
        <dbReference type="Proteomes" id="UP000499080"/>
    </source>
</evidence>
<keyword evidence="4" id="KW-1185">Reference proteome</keyword>
<evidence type="ECO:0000313" key="2">
    <source>
        <dbReference type="EMBL" id="GBM61702.1"/>
    </source>
</evidence>
<proteinExistence type="predicted"/>
<protein>
    <submittedName>
        <fullName evidence="3">Uncharacterized protein</fullName>
    </submittedName>
</protein>
<evidence type="ECO:0000313" key="3">
    <source>
        <dbReference type="EMBL" id="GBM61740.1"/>
    </source>
</evidence>
<organism evidence="3 4">
    <name type="scientific">Araneus ventricosus</name>
    <name type="common">Orbweaver spider</name>
    <name type="synonym">Epeira ventricosa</name>
    <dbReference type="NCBI Taxonomy" id="182803"/>
    <lineage>
        <taxon>Eukaryota</taxon>
        <taxon>Metazoa</taxon>
        <taxon>Ecdysozoa</taxon>
        <taxon>Arthropoda</taxon>
        <taxon>Chelicerata</taxon>
        <taxon>Arachnida</taxon>
        <taxon>Araneae</taxon>
        <taxon>Araneomorphae</taxon>
        <taxon>Entelegynae</taxon>
        <taxon>Araneoidea</taxon>
        <taxon>Araneidae</taxon>
        <taxon>Araneus</taxon>
    </lineage>
</organism>
<feature type="region of interest" description="Disordered" evidence="1">
    <location>
        <begin position="11"/>
        <end position="59"/>
    </location>
</feature>
<feature type="compositionally biased region" description="Low complexity" evidence="1">
    <location>
        <begin position="36"/>
        <end position="53"/>
    </location>
</feature>
<gene>
    <name evidence="2" type="ORF">AVEN_266081_1</name>
    <name evidence="3" type="ORF">AVEN_33982_1</name>
</gene>
<dbReference type="EMBL" id="BGPR01257594">
    <property type="protein sequence ID" value="GBM61740.1"/>
    <property type="molecule type" value="Genomic_DNA"/>
</dbReference>
<reference evidence="3 4" key="1">
    <citation type="journal article" date="2019" name="Sci. Rep.">
        <title>Orb-weaving spider Araneus ventricosus genome elucidates the spidroin gene catalogue.</title>
        <authorList>
            <person name="Kono N."/>
            <person name="Nakamura H."/>
            <person name="Ohtoshi R."/>
            <person name="Moran D.A.P."/>
            <person name="Shinohara A."/>
            <person name="Yoshida Y."/>
            <person name="Fujiwara M."/>
            <person name="Mori M."/>
            <person name="Tomita M."/>
            <person name="Arakawa K."/>
        </authorList>
    </citation>
    <scope>NUCLEOTIDE SEQUENCE [LARGE SCALE GENOMIC DNA]</scope>
</reference>
<feature type="non-terminal residue" evidence="3">
    <location>
        <position position="59"/>
    </location>
</feature>
<evidence type="ECO:0000256" key="1">
    <source>
        <dbReference type="SAM" id="MobiDB-lite"/>
    </source>
</evidence>